<dbReference type="GO" id="GO:0040019">
    <property type="term" value="P:positive regulation of embryonic development"/>
    <property type="evidence" value="ECO:0007669"/>
    <property type="project" value="EnsemblMetazoa"/>
</dbReference>
<proteinExistence type="predicted"/>
<dbReference type="GO" id="GO:0090727">
    <property type="term" value="P:positive regulation of brood size"/>
    <property type="evidence" value="ECO:0007669"/>
    <property type="project" value="EnsemblMetazoa"/>
</dbReference>
<keyword evidence="2" id="KW-1185">Reference proteome</keyword>
<dbReference type="GO" id="GO:0010845">
    <property type="term" value="P:positive regulation of reciprocal meiotic recombination"/>
    <property type="evidence" value="ECO:0007669"/>
    <property type="project" value="EnsemblMetazoa"/>
</dbReference>
<dbReference type="EnsemblMetazoa" id="CJA15375.1">
    <property type="protein sequence ID" value="CJA15375.1"/>
    <property type="gene ID" value="WBGene00134579"/>
</dbReference>
<dbReference type="GO" id="GO:0034504">
    <property type="term" value="P:protein localization to nucleus"/>
    <property type="evidence" value="ECO:0007669"/>
    <property type="project" value="EnsemblMetazoa"/>
</dbReference>
<reference evidence="1" key="2">
    <citation type="submission" date="2022-06" db="UniProtKB">
        <authorList>
            <consortium name="EnsemblMetazoa"/>
        </authorList>
    </citation>
    <scope>IDENTIFICATION</scope>
    <source>
        <strain evidence="1">DF5081</strain>
    </source>
</reference>
<dbReference type="Proteomes" id="UP000005237">
    <property type="component" value="Unassembled WGS sequence"/>
</dbReference>
<protein>
    <submittedName>
        <fullName evidence="1">Uncharacterized protein</fullName>
    </submittedName>
</protein>
<name>A0A8R1E039_CAEJA</name>
<sequence>MCERDDCTSIMSRRLGQTILCAYLTDLTPPTLRDHTGTFVLKCALPANSIVEANDLYLFHLVFDGEKHKCTRMTPIPKLLYPVYRKILDDYRKSRIEALKAMNARKSS</sequence>
<dbReference type="GO" id="GO:0051026">
    <property type="term" value="P:chiasma assembly"/>
    <property type="evidence" value="ECO:0007669"/>
    <property type="project" value="EnsemblMetazoa"/>
</dbReference>
<organism evidence="1 2">
    <name type="scientific">Caenorhabditis japonica</name>
    <dbReference type="NCBI Taxonomy" id="281687"/>
    <lineage>
        <taxon>Eukaryota</taxon>
        <taxon>Metazoa</taxon>
        <taxon>Ecdysozoa</taxon>
        <taxon>Nematoda</taxon>
        <taxon>Chromadorea</taxon>
        <taxon>Rhabditida</taxon>
        <taxon>Rhabditina</taxon>
        <taxon>Rhabditomorpha</taxon>
        <taxon>Rhabditoidea</taxon>
        <taxon>Rhabditidae</taxon>
        <taxon>Peloderinae</taxon>
        <taxon>Caenorhabditis</taxon>
    </lineage>
</organism>
<evidence type="ECO:0000313" key="1">
    <source>
        <dbReference type="EnsemblMetazoa" id="CJA15375.1"/>
    </source>
</evidence>
<reference evidence="2" key="1">
    <citation type="submission" date="2010-08" db="EMBL/GenBank/DDBJ databases">
        <authorList>
            <consortium name="Caenorhabditis japonica Sequencing Consortium"/>
            <person name="Wilson R.K."/>
        </authorList>
    </citation>
    <scope>NUCLEOTIDE SEQUENCE [LARGE SCALE GENOMIC DNA]</scope>
    <source>
        <strain evidence="2">DF5081</strain>
    </source>
</reference>
<accession>A0A8R1E039</accession>
<dbReference type="GO" id="GO:1905134">
    <property type="term" value="P:positive regulation of meiotic chromosome separation"/>
    <property type="evidence" value="ECO:0007669"/>
    <property type="project" value="EnsemblMetazoa"/>
</dbReference>
<evidence type="ECO:0000313" key="2">
    <source>
        <dbReference type="Proteomes" id="UP000005237"/>
    </source>
</evidence>
<dbReference type="GO" id="GO:0005634">
    <property type="term" value="C:nucleus"/>
    <property type="evidence" value="ECO:0007669"/>
    <property type="project" value="EnsemblMetazoa"/>
</dbReference>
<dbReference type="AlphaFoldDB" id="A0A8R1E039"/>